<feature type="region of interest" description="Disordered" evidence="2">
    <location>
        <begin position="843"/>
        <end position="900"/>
    </location>
</feature>
<accession>A0A1W0WTT8</accession>
<feature type="compositionally biased region" description="Basic and acidic residues" evidence="2">
    <location>
        <begin position="705"/>
        <end position="768"/>
    </location>
</feature>
<feature type="compositionally biased region" description="Basic and acidic residues" evidence="2">
    <location>
        <begin position="1040"/>
        <end position="1075"/>
    </location>
</feature>
<feature type="compositionally biased region" description="Pro residues" evidence="2">
    <location>
        <begin position="147"/>
        <end position="156"/>
    </location>
</feature>
<feature type="compositionally biased region" description="Low complexity" evidence="2">
    <location>
        <begin position="549"/>
        <end position="558"/>
    </location>
</feature>
<feature type="compositionally biased region" description="Basic and acidic residues" evidence="2">
    <location>
        <begin position="520"/>
        <end position="536"/>
    </location>
</feature>
<proteinExistence type="predicted"/>
<keyword evidence="1" id="KW-0694">RNA-binding</keyword>
<evidence type="ECO:0000313" key="5">
    <source>
        <dbReference type="EMBL" id="OQV18567.1"/>
    </source>
</evidence>
<evidence type="ECO:0000259" key="4">
    <source>
        <dbReference type="PROSITE" id="PS50174"/>
    </source>
</evidence>
<feature type="compositionally biased region" description="Basic and acidic residues" evidence="2">
    <location>
        <begin position="594"/>
        <end position="614"/>
    </location>
</feature>
<feature type="compositionally biased region" description="Low complexity" evidence="2">
    <location>
        <begin position="198"/>
        <end position="209"/>
    </location>
</feature>
<feature type="compositionally biased region" description="Low complexity" evidence="2">
    <location>
        <begin position="81"/>
        <end position="93"/>
    </location>
</feature>
<dbReference type="InterPro" id="IPR032922">
    <property type="entry name" value="SON"/>
</dbReference>
<feature type="region of interest" description="Disordered" evidence="2">
    <location>
        <begin position="48"/>
        <end position="163"/>
    </location>
</feature>
<feature type="compositionally biased region" description="Basic residues" evidence="2">
    <location>
        <begin position="489"/>
        <end position="498"/>
    </location>
</feature>
<dbReference type="Gene3D" id="3.30.160.20">
    <property type="match status" value="1"/>
</dbReference>
<dbReference type="GO" id="GO:0003723">
    <property type="term" value="F:RNA binding"/>
    <property type="evidence" value="ECO:0007669"/>
    <property type="project" value="UniProtKB-UniRule"/>
</dbReference>
<organism evidence="5 6">
    <name type="scientific">Hypsibius exemplaris</name>
    <name type="common">Freshwater tardigrade</name>
    <dbReference type="NCBI Taxonomy" id="2072580"/>
    <lineage>
        <taxon>Eukaryota</taxon>
        <taxon>Metazoa</taxon>
        <taxon>Ecdysozoa</taxon>
        <taxon>Tardigrada</taxon>
        <taxon>Eutardigrada</taxon>
        <taxon>Parachela</taxon>
        <taxon>Hypsibioidea</taxon>
        <taxon>Hypsibiidae</taxon>
        <taxon>Hypsibius</taxon>
    </lineage>
</organism>
<feature type="domain" description="DRBM" evidence="3">
    <location>
        <begin position="1261"/>
        <end position="1331"/>
    </location>
</feature>
<feature type="compositionally biased region" description="Basic residues" evidence="2">
    <location>
        <begin position="847"/>
        <end position="856"/>
    </location>
</feature>
<evidence type="ECO:0008006" key="7">
    <source>
        <dbReference type="Google" id="ProtNLM"/>
    </source>
</evidence>
<evidence type="ECO:0000256" key="2">
    <source>
        <dbReference type="SAM" id="MobiDB-lite"/>
    </source>
</evidence>
<dbReference type="SUPFAM" id="SSF54768">
    <property type="entry name" value="dsRNA-binding domain-like"/>
    <property type="match status" value="1"/>
</dbReference>
<feature type="region of interest" description="Disordered" evidence="2">
    <location>
        <begin position="961"/>
        <end position="992"/>
    </location>
</feature>
<evidence type="ECO:0000259" key="3">
    <source>
        <dbReference type="PROSITE" id="PS50137"/>
    </source>
</evidence>
<dbReference type="InterPro" id="IPR014720">
    <property type="entry name" value="dsRBD_dom"/>
</dbReference>
<feature type="compositionally biased region" description="Basic and acidic residues" evidence="2">
    <location>
        <begin position="623"/>
        <end position="697"/>
    </location>
</feature>
<feature type="compositionally biased region" description="Basic and acidic residues" evidence="2">
    <location>
        <begin position="435"/>
        <end position="444"/>
    </location>
</feature>
<dbReference type="PROSITE" id="PS50174">
    <property type="entry name" value="G_PATCH"/>
    <property type="match status" value="1"/>
</dbReference>
<dbReference type="PROSITE" id="PS50137">
    <property type="entry name" value="DS_RBD"/>
    <property type="match status" value="1"/>
</dbReference>
<feature type="compositionally biased region" description="Basic and acidic residues" evidence="2">
    <location>
        <begin position="560"/>
        <end position="587"/>
    </location>
</feature>
<feature type="compositionally biased region" description="Basic and acidic residues" evidence="2">
    <location>
        <begin position="961"/>
        <end position="972"/>
    </location>
</feature>
<sequence>MEPSERSGSSSSSRPSNAGKIVVHSAHIFSHSSSTVNDEYQSDITVAHEQSQRRMSDRILMPPPSMAPLKTKASGTQLRVSPSTTPSKTPKTPITMSDHPVEFVSNSVQVLGRPEDAPSMAPLKNKASGTQLRVSPSTTPSRVSPSTTPPKTPKPPTTMSDHPVEFVSNSVQVLGRPEDAPSMAPLKAKASGTQLRVSPSATPSRVSPSTTPPKTPTIMSDHPVEFVSNSVQVLGRPEDAPHSTGKYETAKYRYQAPNYVVMDIPDLWSNSKMEVVQEKNTRGPSALVGSEKPENDLIGEPDRQQSPDGEGSDAMDDFFNALSGKAAYRTGGAGLGRKFSSPSDVTPSQQTGQAVFLATFCSDHEPKGGGKVSNLSRKFSDSTPAAPLPTQEDLFVLKFLNRDSSRDRDDGDTSPPVDSSVPSEGFSLSTRPKRTRETEARSESSMESLVSSSTENGVALDLLVSSEERTRRRKRKHSKSSSSRESRSGKRKSSKKRSKDSSKDGKERKKKKSSSSSSSADKEKKSSSDRKEKSDSGKTTVEQQRRPQPRSSGSTSSSLKRLDDDGKDRSATDKSETPSKDSPKLDVEDGEILQEPRRERSPSLKRDERREHRSQARSPGRCEGLKDKREPTPPTDRRRERSWRDRVSQPPDGPRDLSEFDAVCRDRDRRSCSHISDRGAYGNRRDDDRRSYPASRDRPRRRSPDRRSSDRRSSDRRSPDRRNPDRRSPDRRSSDRRSPDRRSSDRRSPDRRSPDRRSSNRRSPDRGSHRSHFNAHVRDASATTPKKDVIVTDILDLIEKHLATKEDGQVVSDSSDTEDNASISNMSVFVTRPVMPKRSRHIEINLKSRRKRHASSHRSSLERSRRSSVSPGISVISRRGRERSISPPSRSRRHRASSYDTIRSSQLDYPMLRKIAAEKAIEFRQKGIIPPQYAMTPEERAIWKSGGKSLDDLTALCKQMAQREGRRGKGGDGDDDDRSSVPSDLPLAANHPFHVKERPLLNEINVTLRGGRTIALRTGQERTVQNLPLRQLYPVSTGSTHRDLTWQRVEPEPEMRPRELKPAGKDKADKSDKTKAGTVEGPEEQPVTLERQLASQLPPPDYRIPISFSDKLRLLKFQHELATNSDNPEVLGQMQNTHQQMMEWANQFQYRGTPGEFTPELEAVSTPVPLYQPWDRQAWVRKDQLMHLTPVGGKGQYLLQKMGWMLGQSIGLRNTGVLEPLKMEIKLNKRGLQAEGESRGQQPALRSGVQAVNFGGCTNVHPCSALNEACTKRGWGTPAFDLVREEGHAHTKTFLFKVKINGVEYRPTVTGTSKKLAKAEVAKWCLDALGLVG</sequence>
<feature type="compositionally biased region" description="Basic and acidic residues" evidence="2">
    <location>
        <begin position="400"/>
        <end position="411"/>
    </location>
</feature>
<feature type="region of interest" description="Disordered" evidence="2">
    <location>
        <begin position="330"/>
        <end position="350"/>
    </location>
</feature>
<dbReference type="PANTHER" id="PTHR46528">
    <property type="entry name" value="PROTEIN SON"/>
    <property type="match status" value="1"/>
</dbReference>
<dbReference type="EMBL" id="MTYJ01000048">
    <property type="protein sequence ID" value="OQV18567.1"/>
    <property type="molecule type" value="Genomic_DNA"/>
</dbReference>
<dbReference type="GO" id="GO:0051726">
    <property type="term" value="P:regulation of cell cycle"/>
    <property type="evidence" value="ECO:0007669"/>
    <property type="project" value="InterPro"/>
</dbReference>
<evidence type="ECO:0000256" key="1">
    <source>
        <dbReference type="PROSITE-ProRule" id="PRU00266"/>
    </source>
</evidence>
<feature type="compositionally biased region" description="Low complexity" evidence="2">
    <location>
        <begin position="867"/>
        <end position="877"/>
    </location>
</feature>
<feature type="region of interest" description="Disordered" evidence="2">
    <location>
        <begin position="175"/>
        <end position="221"/>
    </location>
</feature>
<dbReference type="Pfam" id="PF01585">
    <property type="entry name" value="G-patch"/>
    <property type="match status" value="1"/>
</dbReference>
<gene>
    <name evidence="5" type="ORF">BV898_07393</name>
</gene>
<evidence type="ECO:0000313" key="6">
    <source>
        <dbReference type="Proteomes" id="UP000192578"/>
    </source>
</evidence>
<keyword evidence="6" id="KW-1185">Reference proteome</keyword>
<reference evidence="6" key="1">
    <citation type="submission" date="2017-01" db="EMBL/GenBank/DDBJ databases">
        <title>Comparative genomics of anhydrobiosis in the tardigrade Hypsibius dujardini.</title>
        <authorList>
            <person name="Yoshida Y."/>
            <person name="Koutsovoulos G."/>
            <person name="Laetsch D."/>
            <person name="Stevens L."/>
            <person name="Kumar S."/>
            <person name="Horikawa D."/>
            <person name="Ishino K."/>
            <person name="Komine S."/>
            <person name="Tomita M."/>
            <person name="Blaxter M."/>
            <person name="Arakawa K."/>
        </authorList>
    </citation>
    <scope>NUCLEOTIDE SEQUENCE [LARGE SCALE GENOMIC DNA]</scope>
    <source>
        <strain evidence="6">Z151</strain>
    </source>
</reference>
<feature type="compositionally biased region" description="Polar residues" evidence="2">
    <location>
        <begin position="373"/>
        <end position="383"/>
    </location>
</feature>
<feature type="region of interest" description="Disordered" evidence="2">
    <location>
        <begin position="275"/>
        <end position="318"/>
    </location>
</feature>
<feature type="compositionally biased region" description="Low complexity" evidence="2">
    <location>
        <begin position="413"/>
        <end position="423"/>
    </location>
</feature>
<feature type="region of interest" description="Disordered" evidence="2">
    <location>
        <begin position="1035"/>
        <end position="1088"/>
    </location>
</feature>
<feature type="region of interest" description="Disordered" evidence="2">
    <location>
        <begin position="362"/>
        <end position="789"/>
    </location>
</feature>
<feature type="compositionally biased region" description="Polar residues" evidence="2">
    <location>
        <begin position="340"/>
        <end position="350"/>
    </location>
</feature>
<dbReference type="GO" id="GO:0048024">
    <property type="term" value="P:regulation of mRNA splicing, via spliceosome"/>
    <property type="evidence" value="ECO:0007669"/>
    <property type="project" value="TreeGrafter"/>
</dbReference>
<feature type="compositionally biased region" description="Basic and acidic residues" evidence="2">
    <location>
        <begin position="291"/>
        <end position="305"/>
    </location>
</feature>
<protein>
    <recommendedName>
        <fullName evidence="7">Protein SON</fullName>
    </recommendedName>
</protein>
<comment type="caution">
    <text evidence="5">The sequence shown here is derived from an EMBL/GenBank/DDBJ whole genome shotgun (WGS) entry which is preliminary data.</text>
</comment>
<dbReference type="InterPro" id="IPR000467">
    <property type="entry name" value="G_patch_dom"/>
</dbReference>
<name>A0A1W0WTT8_HYPEX</name>
<dbReference type="SMART" id="SM00358">
    <property type="entry name" value="DSRM"/>
    <property type="match status" value="1"/>
</dbReference>
<dbReference type="SMART" id="SM00443">
    <property type="entry name" value="G_patch"/>
    <property type="match status" value="1"/>
</dbReference>
<dbReference type="Proteomes" id="UP000192578">
    <property type="component" value="Unassembled WGS sequence"/>
</dbReference>
<feature type="compositionally biased region" description="Low complexity" evidence="2">
    <location>
        <begin position="445"/>
        <end position="455"/>
    </location>
</feature>
<feature type="compositionally biased region" description="Low complexity" evidence="2">
    <location>
        <begin position="133"/>
        <end position="146"/>
    </location>
</feature>
<feature type="domain" description="G-patch" evidence="4">
    <location>
        <begin position="1191"/>
        <end position="1237"/>
    </location>
</feature>
<dbReference type="OrthoDB" id="786951at2759"/>
<dbReference type="PANTHER" id="PTHR46528:SF1">
    <property type="entry name" value="PROTEIN SON"/>
    <property type="match status" value="1"/>
</dbReference>
<dbReference type="Pfam" id="PF00035">
    <property type="entry name" value="dsrm"/>
    <property type="match status" value="1"/>
</dbReference>